<protein>
    <submittedName>
        <fullName evidence="2">Uncharacterized protein</fullName>
    </submittedName>
</protein>
<gene>
    <name evidence="2" type="ORF">SEMRO_4426_G353980.1</name>
</gene>
<reference evidence="2" key="1">
    <citation type="submission" date="2020-06" db="EMBL/GenBank/DDBJ databases">
        <authorList>
            <consortium name="Plant Systems Biology data submission"/>
        </authorList>
    </citation>
    <scope>NUCLEOTIDE SEQUENCE</scope>
    <source>
        <strain evidence="2">D6</strain>
    </source>
</reference>
<feature type="transmembrane region" description="Helical" evidence="1">
    <location>
        <begin position="12"/>
        <end position="31"/>
    </location>
</feature>
<keyword evidence="3" id="KW-1185">Reference proteome</keyword>
<accession>A0A9N8HZW8</accession>
<evidence type="ECO:0000313" key="3">
    <source>
        <dbReference type="Proteomes" id="UP001153069"/>
    </source>
</evidence>
<keyword evidence="1" id="KW-1133">Transmembrane helix</keyword>
<keyword evidence="1" id="KW-0472">Membrane</keyword>
<evidence type="ECO:0000313" key="2">
    <source>
        <dbReference type="EMBL" id="CAB9531956.1"/>
    </source>
</evidence>
<evidence type="ECO:0000256" key="1">
    <source>
        <dbReference type="SAM" id="Phobius"/>
    </source>
</evidence>
<dbReference type="AlphaFoldDB" id="A0A9N8HZW8"/>
<feature type="transmembrane region" description="Helical" evidence="1">
    <location>
        <begin position="51"/>
        <end position="80"/>
    </location>
</feature>
<sequence length="156" mass="17219">MISIRSQLFHLLNAVVLLQSFVLTTGASFFASQPTSSCNLDNLEDCGNKPLPGYAVPLIIVGIILVWILMFCFVPIAWIVRSTDFCSCVHRCLRVHLADSVDEQYAKSAQTLVAEFQEDAKQQQPTIPLSGVVTLEGHQRTTFLPTCTGGRSDEME</sequence>
<feature type="non-terminal residue" evidence="2">
    <location>
        <position position="156"/>
    </location>
</feature>
<proteinExistence type="predicted"/>
<name>A0A9N8HZW8_9STRA</name>
<keyword evidence="1" id="KW-0812">Transmembrane</keyword>
<dbReference type="Proteomes" id="UP001153069">
    <property type="component" value="Unassembled WGS sequence"/>
</dbReference>
<organism evidence="2 3">
    <name type="scientific">Seminavis robusta</name>
    <dbReference type="NCBI Taxonomy" id="568900"/>
    <lineage>
        <taxon>Eukaryota</taxon>
        <taxon>Sar</taxon>
        <taxon>Stramenopiles</taxon>
        <taxon>Ochrophyta</taxon>
        <taxon>Bacillariophyta</taxon>
        <taxon>Bacillariophyceae</taxon>
        <taxon>Bacillariophycidae</taxon>
        <taxon>Naviculales</taxon>
        <taxon>Naviculaceae</taxon>
        <taxon>Seminavis</taxon>
    </lineage>
</organism>
<dbReference type="EMBL" id="CAICTM010004424">
    <property type="protein sequence ID" value="CAB9531956.1"/>
    <property type="molecule type" value="Genomic_DNA"/>
</dbReference>
<comment type="caution">
    <text evidence="2">The sequence shown here is derived from an EMBL/GenBank/DDBJ whole genome shotgun (WGS) entry which is preliminary data.</text>
</comment>